<dbReference type="SUPFAM" id="SSF50692">
    <property type="entry name" value="ADC-like"/>
    <property type="match status" value="1"/>
</dbReference>
<sequence>MARPPLSREEFLQEFGPTLHYAPPGGFRTVDDDAALVDTHCCFCGQQCGIRLKVKDNAVVGFEPRYEFPFNKGKLCPKGIKRYLQGSHPDRLLHPMRRTPDGYERVTWDEALSETVSKIREIQAKYGKDSFAMLSGVSLTNEKSYLVGKFARVALQTANLDYNGRLCMVSAGAGNKKAYGIDRASNAWDDIPRAKVIFAIGTNIAECFPITTDYIWRARDAGARLIYADPRMVPMARTADLFLPLRIGSDSALLMGMLHVIIRDGLTDEAFIQAHTVGFDDVRAAVSHATPEWAAEITGVPAEKIELAARWYGEAETGFILHARGLEHQTKGVENVMSCANLALATGKIGREGCGHSTITGQGNGQGGREHGHKCDQLPGNRDITNPEHRRYICDVWGLPEEELPGKGLTAQEILNAIHAGEIKGLLSICFNPLVSLPDANFNREALNKLEHYSVIDFFLSETAEHADIVLPGSLHEEDEGTSTSGEGRVIKINAPVTPPGEARRDWEILLDIAQRLGRGRYFQYGSTQEIFNELRLASRGGTADYSGITWEKVVNNQGVFWPCPQVTERGNTTMHIEELDSVHPGTPRLFEGGQFYFPDGRARFNVVKWRESAEVVDDEYPVWFTTGRVVSQYLSGTQTRRIGPLVDQFPHPKLELHPRLARQLGIQTDDWVTVTSRRGQVTIQANVVNTIRPDTVFMAYHWGGRQSANLLTQRALDPISKIPEFKVSTCQVRLATPEEIVEGENARRLSAVTEKNLPAGYGLNARRQELRR</sequence>
<dbReference type="PROSITE" id="PS51669">
    <property type="entry name" value="4FE4S_MOW_BIS_MGD"/>
    <property type="match status" value="1"/>
</dbReference>
<dbReference type="Gene3D" id="3.40.50.740">
    <property type="match status" value="1"/>
</dbReference>
<dbReference type="InterPro" id="IPR006656">
    <property type="entry name" value="Mopterin_OxRdtase"/>
</dbReference>
<dbReference type="EMBL" id="JHAC01000044">
    <property type="protein sequence ID" value="EYB67230.1"/>
    <property type="molecule type" value="Genomic_DNA"/>
</dbReference>
<dbReference type="eggNOG" id="COG0243">
    <property type="taxonomic scope" value="Bacteria"/>
</dbReference>
<dbReference type="Pfam" id="PF01568">
    <property type="entry name" value="Molydop_binding"/>
    <property type="match status" value="1"/>
</dbReference>
<dbReference type="InterPro" id="IPR006657">
    <property type="entry name" value="MoPterin_dinucl-bd_dom"/>
</dbReference>
<dbReference type="SMART" id="SM00926">
    <property type="entry name" value="Molybdop_Fe4S4"/>
    <property type="match status" value="1"/>
</dbReference>
<evidence type="ECO:0000313" key="8">
    <source>
        <dbReference type="Proteomes" id="UP000020492"/>
    </source>
</evidence>
<dbReference type="GO" id="GO:0046872">
    <property type="term" value="F:metal ion binding"/>
    <property type="evidence" value="ECO:0007669"/>
    <property type="project" value="UniProtKB-KW"/>
</dbReference>
<gene>
    <name evidence="7" type="ORF">DEIPH_ctg046orf0024</name>
</gene>
<dbReference type="Gene3D" id="2.20.25.90">
    <property type="entry name" value="ADC-like domains"/>
    <property type="match status" value="1"/>
</dbReference>
<dbReference type="GO" id="GO:0051539">
    <property type="term" value="F:4 iron, 4 sulfur cluster binding"/>
    <property type="evidence" value="ECO:0007669"/>
    <property type="project" value="UniProtKB-KW"/>
</dbReference>
<evidence type="ECO:0000256" key="5">
    <source>
        <dbReference type="SAM" id="MobiDB-lite"/>
    </source>
</evidence>
<evidence type="ECO:0000256" key="1">
    <source>
        <dbReference type="ARBA" id="ARBA00022485"/>
    </source>
</evidence>
<dbReference type="GO" id="GO:0043546">
    <property type="term" value="F:molybdopterin cofactor binding"/>
    <property type="evidence" value="ECO:0007669"/>
    <property type="project" value="InterPro"/>
</dbReference>
<dbReference type="GO" id="GO:0022904">
    <property type="term" value="P:respiratory electron transport chain"/>
    <property type="evidence" value="ECO:0007669"/>
    <property type="project" value="TreeGrafter"/>
</dbReference>
<dbReference type="Proteomes" id="UP000020492">
    <property type="component" value="Unassembled WGS sequence"/>
</dbReference>
<dbReference type="Pfam" id="PF00384">
    <property type="entry name" value="Molybdopterin"/>
    <property type="match status" value="1"/>
</dbReference>
<keyword evidence="1" id="KW-0004">4Fe-4S</keyword>
<evidence type="ECO:0000256" key="4">
    <source>
        <dbReference type="ARBA" id="ARBA00023014"/>
    </source>
</evidence>
<dbReference type="Gene3D" id="3.40.228.10">
    <property type="entry name" value="Dimethylsulfoxide Reductase, domain 2"/>
    <property type="match status" value="1"/>
</dbReference>
<dbReference type="PATRIC" id="fig|1476583.3.peg.2704"/>
<dbReference type="RefSeq" id="WP_051517379.1">
    <property type="nucleotide sequence ID" value="NZ_JHAC01000044.1"/>
</dbReference>
<organism evidence="7 8">
    <name type="scientific">Deinococcus phoenicis</name>
    <dbReference type="NCBI Taxonomy" id="1476583"/>
    <lineage>
        <taxon>Bacteria</taxon>
        <taxon>Thermotogati</taxon>
        <taxon>Deinococcota</taxon>
        <taxon>Deinococci</taxon>
        <taxon>Deinococcales</taxon>
        <taxon>Deinococcaceae</taxon>
        <taxon>Deinococcus</taxon>
    </lineage>
</organism>
<dbReference type="Pfam" id="PF04879">
    <property type="entry name" value="Molybdop_Fe4S4"/>
    <property type="match status" value="1"/>
</dbReference>
<dbReference type="PANTHER" id="PTHR43105">
    <property type="entry name" value="RESPIRATORY NITRATE REDUCTASE"/>
    <property type="match status" value="1"/>
</dbReference>
<dbReference type="AlphaFoldDB" id="A0A016QM52"/>
<dbReference type="InterPro" id="IPR009010">
    <property type="entry name" value="Asp_de-COase-like_dom_sf"/>
</dbReference>
<protein>
    <recommendedName>
        <fullName evidence="6">4Fe-4S Mo/W bis-MGD-type domain-containing protein</fullName>
    </recommendedName>
</protein>
<evidence type="ECO:0000256" key="3">
    <source>
        <dbReference type="ARBA" id="ARBA00023004"/>
    </source>
</evidence>
<dbReference type="Gene3D" id="2.40.40.20">
    <property type="match status" value="1"/>
</dbReference>
<dbReference type="InterPro" id="IPR006963">
    <property type="entry name" value="Mopterin_OxRdtase_4Fe-4S_dom"/>
</dbReference>
<dbReference type="InterPro" id="IPR050123">
    <property type="entry name" value="Prok_molybdopt-oxidoreductase"/>
</dbReference>
<keyword evidence="3" id="KW-0408">Iron</keyword>
<name>A0A016QM52_9DEIO</name>
<dbReference type="GO" id="GO:0016020">
    <property type="term" value="C:membrane"/>
    <property type="evidence" value="ECO:0007669"/>
    <property type="project" value="TreeGrafter"/>
</dbReference>
<dbReference type="PANTHER" id="PTHR43105:SF10">
    <property type="entry name" value="NADH-QUINONE OXIDOREDUCTASE SUBUNIT G"/>
    <property type="match status" value="1"/>
</dbReference>
<feature type="region of interest" description="Disordered" evidence="5">
    <location>
        <begin position="359"/>
        <end position="382"/>
    </location>
</feature>
<keyword evidence="8" id="KW-1185">Reference proteome</keyword>
<dbReference type="STRING" id="1476583.DEIPH_ctg046orf0024"/>
<keyword evidence="4" id="KW-0411">Iron-sulfur</keyword>
<dbReference type="OrthoDB" id="9805142at2"/>
<accession>A0A016QM52</accession>
<proteinExistence type="predicted"/>
<evidence type="ECO:0000313" key="7">
    <source>
        <dbReference type="EMBL" id="EYB67230.1"/>
    </source>
</evidence>
<dbReference type="SUPFAM" id="SSF53706">
    <property type="entry name" value="Formate dehydrogenase/DMSO reductase, domains 1-3"/>
    <property type="match status" value="1"/>
</dbReference>
<reference evidence="7 8" key="1">
    <citation type="submission" date="2014-03" db="EMBL/GenBank/DDBJ databases">
        <title>Draft genome sequence of Deinococcus phoenicis 1P10ME.</title>
        <authorList>
            <person name="Stepanov V.G."/>
            <person name="Vaishampayan P."/>
            <person name="Venkateswaran K."/>
            <person name="Fox G.E."/>
        </authorList>
    </citation>
    <scope>NUCLEOTIDE SEQUENCE [LARGE SCALE GENOMIC DNA]</scope>
    <source>
        <strain evidence="7 8">1P10ME</strain>
    </source>
</reference>
<evidence type="ECO:0000259" key="6">
    <source>
        <dbReference type="PROSITE" id="PS51669"/>
    </source>
</evidence>
<evidence type="ECO:0000256" key="2">
    <source>
        <dbReference type="ARBA" id="ARBA00022723"/>
    </source>
</evidence>
<feature type="domain" description="4Fe-4S Mo/W bis-MGD-type" evidence="6">
    <location>
        <begin position="34"/>
        <end position="90"/>
    </location>
</feature>
<dbReference type="CDD" id="cd00508">
    <property type="entry name" value="MopB_CT_Fdh-Nap-like"/>
    <property type="match status" value="1"/>
</dbReference>
<dbReference type="GO" id="GO:0003954">
    <property type="term" value="F:NADH dehydrogenase activity"/>
    <property type="evidence" value="ECO:0007669"/>
    <property type="project" value="TreeGrafter"/>
</dbReference>
<comment type="caution">
    <text evidence="7">The sequence shown here is derived from an EMBL/GenBank/DDBJ whole genome shotgun (WGS) entry which is preliminary data.</text>
</comment>
<keyword evidence="2" id="KW-0479">Metal-binding</keyword>